<evidence type="ECO:0000256" key="1">
    <source>
        <dbReference type="SAM" id="Phobius"/>
    </source>
</evidence>
<reference evidence="2 3" key="1">
    <citation type="submission" date="2020-09" db="EMBL/GenBank/DDBJ databases">
        <title>Mannheimia bovis sp.nov., isolated from a cow.</title>
        <authorList>
            <person name="Li F."/>
        </authorList>
    </citation>
    <scope>NUCLEOTIDE SEQUENCE [LARGE SCALE GENOMIC DNA]</scope>
    <source>
        <strain evidence="2 3">ZY190616</strain>
    </source>
</reference>
<sequence>MAIPGLEYIISLNDQLSGPLREVMKDVDALGDSLTSIASIGAAFAGAAIGIGAFVDTNLTALDEIHQLSNVTGVAAKEIYELGKVAEVNGSSSAAAQASIEGLSKTIGEAVTGVGKGAKVFEKFGIKVKDQVGNALPFSDVLDNIMAKMGKMSEAEEIAMLSKLGIDKTMIQTLRMGSKELDDAKQKARALSLGVGLDANAKAAAEFKDALTLVTQVIKGAGEYISVRLAPYLQNIMELFTDWYIVNNDLVKESLGGITTALGNVLKFVFKTVQAIDRILQATIGWKGAALVLVAALALVKKQMILTFIANPVTKLATGILALILLIDDLVVYMKGGKSYFGTAWQPLVDVIRACQVQFAKFKPYLSAVYEKLKPYLPMIIGIVAGIKVGAYVLSGIASVFGVVTTAAKLFFTVLKVGILGNPIGLILTALTTLGVLIYENWDVCSAFFSNLGTDIQDVWGQFTAWLGSVKQWFVELGENVYGIWESIWGNITVIFTGVMNTITQLWQSVTDGWKNTDPAQIFSSLGNGVKNVFNNIFTGLKNMFIDTLNWIIKQANKLGGVIGVEIPLIPTVQNQPITQTNLANSATNAAQSVASTVQNISALTTGVMPSVGSAVVNQAPQNTIAPEINAINTITKTSNPMALEKPNVNKQHFALPENTKAQLVPMPQGSVSKNITMNQNNSKTVHIGSIVVNEAVNAQQLAQQVKDNAGLMA</sequence>
<dbReference type="RefSeq" id="WP_188155948.1">
    <property type="nucleotide sequence ID" value="NZ_CP061280.1"/>
</dbReference>
<name>A0A7H1BZY1_9PAST</name>
<keyword evidence="1" id="KW-0812">Transmembrane</keyword>
<feature type="transmembrane region" description="Helical" evidence="1">
    <location>
        <begin position="376"/>
        <end position="405"/>
    </location>
</feature>
<dbReference type="KEGG" id="mbos:ICJ55_05800"/>
<feature type="transmembrane region" description="Helical" evidence="1">
    <location>
        <begin position="417"/>
        <end position="439"/>
    </location>
</feature>
<evidence type="ECO:0000313" key="3">
    <source>
        <dbReference type="Proteomes" id="UP000576260"/>
    </source>
</evidence>
<dbReference type="Proteomes" id="UP000576260">
    <property type="component" value="Chromosome"/>
</dbReference>
<dbReference type="AlphaFoldDB" id="A0A7H1BZY1"/>
<keyword evidence="1" id="KW-1133">Transmembrane helix</keyword>
<gene>
    <name evidence="2" type="ORF">ICJ55_05800</name>
</gene>
<evidence type="ECO:0000313" key="2">
    <source>
        <dbReference type="EMBL" id="QNS14286.1"/>
    </source>
</evidence>
<protein>
    <submittedName>
        <fullName evidence="2">Uncharacterized protein</fullName>
    </submittedName>
</protein>
<proteinExistence type="predicted"/>
<organism evidence="2 3">
    <name type="scientific">Mannheimia bovis</name>
    <dbReference type="NCBI Taxonomy" id="2770636"/>
    <lineage>
        <taxon>Bacteria</taxon>
        <taxon>Pseudomonadati</taxon>
        <taxon>Pseudomonadota</taxon>
        <taxon>Gammaproteobacteria</taxon>
        <taxon>Pasteurellales</taxon>
        <taxon>Pasteurellaceae</taxon>
        <taxon>Mannheimia</taxon>
    </lineage>
</organism>
<keyword evidence="3" id="KW-1185">Reference proteome</keyword>
<feature type="transmembrane region" description="Helical" evidence="1">
    <location>
        <begin position="312"/>
        <end position="334"/>
    </location>
</feature>
<feature type="transmembrane region" description="Helical" evidence="1">
    <location>
        <begin position="279"/>
        <end position="300"/>
    </location>
</feature>
<dbReference type="EMBL" id="CP061280">
    <property type="protein sequence ID" value="QNS14286.1"/>
    <property type="molecule type" value="Genomic_DNA"/>
</dbReference>
<accession>A0A7H1BZY1</accession>
<keyword evidence="1" id="KW-0472">Membrane</keyword>